<dbReference type="InterPro" id="IPR050983">
    <property type="entry name" value="GST_Omega/HSP26"/>
</dbReference>
<dbReference type="OrthoDB" id="202840at2759"/>
<dbReference type="SFLD" id="SFLDS00019">
    <property type="entry name" value="Glutathione_Transferase_(cytos"/>
    <property type="match status" value="1"/>
</dbReference>
<dbReference type="HOGENOM" id="CLU_066075_0_0_1"/>
<dbReference type="PANTHER" id="PTHR43968:SF6">
    <property type="entry name" value="GLUTATHIONE S-TRANSFERASE OMEGA"/>
    <property type="match status" value="1"/>
</dbReference>
<evidence type="ECO:0000313" key="3">
    <source>
        <dbReference type="Proteomes" id="UP000029665"/>
    </source>
</evidence>
<evidence type="ECO:0000313" key="2">
    <source>
        <dbReference type="EMBL" id="CDO72824.1"/>
    </source>
</evidence>
<dbReference type="OMA" id="WFEKKVN"/>
<dbReference type="PANTHER" id="PTHR43968">
    <property type="match status" value="1"/>
</dbReference>
<proteinExistence type="predicted"/>
<dbReference type="InterPro" id="IPR004045">
    <property type="entry name" value="Glutathione_S-Trfase_N"/>
</dbReference>
<comment type="caution">
    <text evidence="2">The sequence shown here is derived from an EMBL/GenBank/DDBJ whole genome shotgun (WGS) entry which is preliminary data.</text>
</comment>
<dbReference type="AlphaFoldDB" id="A0A060SKV5"/>
<dbReference type="SUPFAM" id="SSF47616">
    <property type="entry name" value="GST C-terminal domain-like"/>
    <property type="match status" value="1"/>
</dbReference>
<name>A0A060SKV5_PYCCI</name>
<dbReference type="PROSITE" id="PS50404">
    <property type="entry name" value="GST_NTER"/>
    <property type="match status" value="1"/>
</dbReference>
<dbReference type="SFLD" id="SFLDG00358">
    <property type="entry name" value="Main_(cytGST)"/>
    <property type="match status" value="1"/>
</dbReference>
<dbReference type="CDD" id="cd00570">
    <property type="entry name" value="GST_N_family"/>
    <property type="match status" value="1"/>
</dbReference>
<reference evidence="2" key="1">
    <citation type="submission" date="2014-01" db="EMBL/GenBank/DDBJ databases">
        <title>The genome of the white-rot fungus Pycnoporus cinnabarinus: a basidiomycete model with a versatile arsenal for lignocellulosic biomass breakdown.</title>
        <authorList>
            <person name="Levasseur A."/>
            <person name="Lomascolo A."/>
            <person name="Ruiz-Duenas F.J."/>
            <person name="Uzan E."/>
            <person name="Piumi F."/>
            <person name="Kues U."/>
            <person name="Ram A.F.J."/>
            <person name="Murat C."/>
            <person name="Haon M."/>
            <person name="Benoit I."/>
            <person name="Arfi Y."/>
            <person name="Chevret D."/>
            <person name="Drula E."/>
            <person name="Kwon M.J."/>
            <person name="Gouret P."/>
            <person name="Lesage-Meessen L."/>
            <person name="Lombard V."/>
            <person name="Mariette J."/>
            <person name="Noirot C."/>
            <person name="Park J."/>
            <person name="Patyshakuliyeva A."/>
            <person name="Wieneger R.A.B."/>
            <person name="Wosten H.A.B."/>
            <person name="Martin F."/>
            <person name="Coutinho P.M."/>
            <person name="de Vries R."/>
            <person name="Martinez A.T."/>
            <person name="Klopp C."/>
            <person name="Pontarotti P."/>
            <person name="Henrissat B."/>
            <person name="Record E."/>
        </authorList>
    </citation>
    <scope>NUCLEOTIDE SEQUENCE [LARGE SCALE GENOMIC DNA]</scope>
    <source>
        <strain evidence="2">BRFM137</strain>
    </source>
</reference>
<feature type="domain" description="GST N-terminal" evidence="1">
    <location>
        <begin position="5"/>
        <end position="98"/>
    </location>
</feature>
<protein>
    <recommendedName>
        <fullName evidence="1">GST N-terminal domain-containing protein</fullName>
    </recommendedName>
</protein>
<dbReference type="CDD" id="cd00299">
    <property type="entry name" value="GST_C_family"/>
    <property type="match status" value="1"/>
</dbReference>
<dbReference type="STRING" id="5643.A0A060SKV5"/>
<dbReference type="InterPro" id="IPR036282">
    <property type="entry name" value="Glutathione-S-Trfase_C_sf"/>
</dbReference>
<dbReference type="Gene3D" id="1.20.1050.10">
    <property type="match status" value="1"/>
</dbReference>
<dbReference type="GO" id="GO:0005737">
    <property type="term" value="C:cytoplasm"/>
    <property type="evidence" value="ECO:0007669"/>
    <property type="project" value="TreeGrafter"/>
</dbReference>
<dbReference type="EMBL" id="CCBP010000118">
    <property type="protein sequence ID" value="CDO72824.1"/>
    <property type="molecule type" value="Genomic_DNA"/>
</dbReference>
<dbReference type="Pfam" id="PF13409">
    <property type="entry name" value="GST_N_2"/>
    <property type="match status" value="1"/>
</dbReference>
<gene>
    <name evidence="2" type="ORF">BN946_scf185002.g9</name>
</gene>
<keyword evidence="3" id="KW-1185">Reference proteome</keyword>
<dbReference type="SUPFAM" id="SSF52833">
    <property type="entry name" value="Thioredoxin-like"/>
    <property type="match status" value="1"/>
</dbReference>
<organism evidence="2 3">
    <name type="scientific">Pycnoporus cinnabarinus</name>
    <name type="common">Cinnabar-red polypore</name>
    <name type="synonym">Trametes cinnabarina</name>
    <dbReference type="NCBI Taxonomy" id="5643"/>
    <lineage>
        <taxon>Eukaryota</taxon>
        <taxon>Fungi</taxon>
        <taxon>Dikarya</taxon>
        <taxon>Basidiomycota</taxon>
        <taxon>Agaricomycotina</taxon>
        <taxon>Agaricomycetes</taxon>
        <taxon>Polyporales</taxon>
        <taxon>Polyporaceae</taxon>
        <taxon>Trametes</taxon>
    </lineage>
</organism>
<dbReference type="InterPro" id="IPR040079">
    <property type="entry name" value="Glutathione_S-Trfase"/>
</dbReference>
<dbReference type="Gene3D" id="3.40.30.10">
    <property type="entry name" value="Glutaredoxin"/>
    <property type="match status" value="1"/>
</dbReference>
<dbReference type="InterPro" id="IPR036249">
    <property type="entry name" value="Thioredoxin-like_sf"/>
</dbReference>
<evidence type="ECO:0000259" key="1">
    <source>
        <dbReference type="PROSITE" id="PS50404"/>
    </source>
</evidence>
<accession>A0A060SKV5</accession>
<dbReference type="Proteomes" id="UP000029665">
    <property type="component" value="Unassembled WGS sequence"/>
</dbReference>
<sequence>MSEVKRITLYSAIDSPFPHRVRLALEEAGARYDTIWIDLMNKEGWYEEKVNPAGGKVPLLVYGGRELRPDEAPSAEAVKIPESLVILEFLADLFPDANLLPTDPVLRARIRLWNTSVDAKLPKGLLGFLFLGEPLESILGLLEEFQAMLPPTGFVAGEWSIADAAFIPILARLRLMLETGLGNFTPEVAQAGVEALHSPRFARLQRYYEDIAARPSMSKTWNEVSNLHVYFQCHPAKQVAIAQEEMKVTTVRRMDRFRRTGIVTSDLRVSVPSPLAYKSQPLSR</sequence>